<dbReference type="PANTHER" id="PTHR46732">
    <property type="entry name" value="ATP-DEPENDENT PROTEASE LA (LON) DOMAIN PROTEIN"/>
    <property type="match status" value="1"/>
</dbReference>
<reference evidence="2 3" key="1">
    <citation type="submission" date="2016-10" db="EMBL/GenBank/DDBJ databases">
        <authorList>
            <person name="de Groot N.N."/>
        </authorList>
    </citation>
    <scope>NUCLEOTIDE SEQUENCE [LARGE SCALE GENOMIC DNA]</scope>
    <source>
        <strain evidence="2 3">DSM 28286</strain>
    </source>
</reference>
<dbReference type="EMBL" id="FOXQ01000001">
    <property type="protein sequence ID" value="SFP68268.1"/>
    <property type="molecule type" value="Genomic_DNA"/>
</dbReference>
<keyword evidence="3" id="KW-1185">Reference proteome</keyword>
<dbReference type="RefSeq" id="WP_090654487.1">
    <property type="nucleotide sequence ID" value="NZ_FOXQ01000001.1"/>
</dbReference>
<proteinExistence type="predicted"/>
<protein>
    <recommendedName>
        <fullName evidence="1">Lon N-terminal domain-containing protein</fullName>
    </recommendedName>
</protein>
<name>A0A1I5SBV4_9BACT</name>
<dbReference type="SMART" id="SM00464">
    <property type="entry name" value="LON"/>
    <property type="match status" value="1"/>
</dbReference>
<dbReference type="Pfam" id="PF02190">
    <property type="entry name" value="LON_substr_bdg"/>
    <property type="match status" value="1"/>
</dbReference>
<dbReference type="InterPro" id="IPR046336">
    <property type="entry name" value="Lon_prtase_N_sf"/>
</dbReference>
<gene>
    <name evidence="2" type="ORF">SAMN05444277_101693</name>
</gene>
<evidence type="ECO:0000313" key="3">
    <source>
        <dbReference type="Proteomes" id="UP000199031"/>
    </source>
</evidence>
<evidence type="ECO:0000313" key="2">
    <source>
        <dbReference type="EMBL" id="SFP68268.1"/>
    </source>
</evidence>
<organism evidence="2 3">
    <name type="scientific">Parafilimonas terrae</name>
    <dbReference type="NCBI Taxonomy" id="1465490"/>
    <lineage>
        <taxon>Bacteria</taxon>
        <taxon>Pseudomonadati</taxon>
        <taxon>Bacteroidota</taxon>
        <taxon>Chitinophagia</taxon>
        <taxon>Chitinophagales</taxon>
        <taxon>Chitinophagaceae</taxon>
        <taxon>Parafilimonas</taxon>
    </lineage>
</organism>
<dbReference type="InterPro" id="IPR015947">
    <property type="entry name" value="PUA-like_sf"/>
</dbReference>
<dbReference type="Proteomes" id="UP000199031">
    <property type="component" value="Unassembled WGS sequence"/>
</dbReference>
<dbReference type="Gene3D" id="2.30.130.40">
    <property type="entry name" value="LON domain-like"/>
    <property type="match status" value="1"/>
</dbReference>
<dbReference type="AlphaFoldDB" id="A0A1I5SBV4"/>
<evidence type="ECO:0000259" key="1">
    <source>
        <dbReference type="SMART" id="SM00464"/>
    </source>
</evidence>
<dbReference type="OrthoDB" id="25394at2"/>
<feature type="domain" description="Lon N-terminal" evidence="1">
    <location>
        <begin position="4"/>
        <end position="182"/>
    </location>
</feature>
<dbReference type="STRING" id="1465490.SAMN05444277_101693"/>
<sequence>MTNFIPIFPLEIVVYPGEHLNLHIFEERYKQLIAECFKEKKMFGIPPVLKNKIAETGTLVKVTEIVKQYADGKMDVKTEGVSVFRVLEVINSIPAKLYSGAIVKHLPNDEDGISRHTHKIIDGMRQLHRLLNIQKDFNKPDETLKSYDIAHHAALSLEEEYELLCLLREDQRMEYLRRHLQKTIPVVAGIETLKKKIQLNGHFKELKGFDFNFGK</sequence>
<dbReference type="SUPFAM" id="SSF88697">
    <property type="entry name" value="PUA domain-like"/>
    <property type="match status" value="1"/>
</dbReference>
<accession>A0A1I5SBV4</accession>
<dbReference type="PANTHER" id="PTHR46732:SF8">
    <property type="entry name" value="ATP-DEPENDENT PROTEASE LA (LON) DOMAIN PROTEIN"/>
    <property type="match status" value="1"/>
</dbReference>
<dbReference type="InterPro" id="IPR003111">
    <property type="entry name" value="Lon_prtase_N"/>
</dbReference>